<dbReference type="Pfam" id="PF00443">
    <property type="entry name" value="UCH"/>
    <property type="match status" value="1"/>
</dbReference>
<dbReference type="InterPro" id="IPR013083">
    <property type="entry name" value="Znf_RING/FYVE/PHD"/>
</dbReference>
<proteinExistence type="inferred from homology"/>
<dbReference type="AlphaFoldDB" id="U6MA39"/>
<keyword evidence="4" id="KW-0479">Metal-binding</keyword>
<dbReference type="InterPro" id="IPR015940">
    <property type="entry name" value="UBA"/>
</dbReference>
<comment type="similarity">
    <text evidence="2 9">Belongs to the peptidase C19 family.</text>
</comment>
<keyword evidence="7" id="KW-0862">Zinc</keyword>
<keyword evidence="9 15" id="KW-0378">Hydrolase</keyword>
<dbReference type="GeneID" id="25337600"/>
<dbReference type="GO" id="GO:0016579">
    <property type="term" value="P:protein deubiquitination"/>
    <property type="evidence" value="ECO:0007669"/>
    <property type="project" value="InterPro"/>
</dbReference>
<dbReference type="InterPro" id="IPR018200">
    <property type="entry name" value="USP_CS"/>
</dbReference>
<dbReference type="SUPFAM" id="SSF57850">
    <property type="entry name" value="RING/U-box"/>
    <property type="match status" value="1"/>
</dbReference>
<dbReference type="SUPFAM" id="SSF46934">
    <property type="entry name" value="UBA-like"/>
    <property type="match status" value="1"/>
</dbReference>
<dbReference type="GO" id="GO:0004843">
    <property type="term" value="F:cysteine-type deubiquitinase activity"/>
    <property type="evidence" value="ECO:0007669"/>
    <property type="project" value="UniProtKB-UniRule"/>
</dbReference>
<dbReference type="OrthoDB" id="361536at2759"/>
<dbReference type="CDD" id="cd14296">
    <property type="entry name" value="UBA1_scUBP14_like"/>
    <property type="match status" value="1"/>
</dbReference>
<evidence type="ECO:0000313" key="15">
    <source>
        <dbReference type="EMBL" id="CDJ60911.1"/>
    </source>
</evidence>
<dbReference type="OMA" id="FVPCEHT"/>
<dbReference type="Pfam" id="PF00627">
    <property type="entry name" value="UBA"/>
    <property type="match status" value="1"/>
</dbReference>
<dbReference type="PROSITE" id="PS50271">
    <property type="entry name" value="ZF_UBP"/>
    <property type="match status" value="1"/>
</dbReference>
<dbReference type="InterPro" id="IPR038765">
    <property type="entry name" value="Papain-like_cys_pep_sf"/>
</dbReference>
<organism evidence="15 16">
    <name type="scientific">Eimeria maxima</name>
    <name type="common">Coccidian parasite</name>
    <dbReference type="NCBI Taxonomy" id="5804"/>
    <lineage>
        <taxon>Eukaryota</taxon>
        <taxon>Sar</taxon>
        <taxon>Alveolata</taxon>
        <taxon>Apicomplexa</taxon>
        <taxon>Conoidasida</taxon>
        <taxon>Coccidia</taxon>
        <taxon>Eucoccidiorida</taxon>
        <taxon>Eimeriorina</taxon>
        <taxon>Eimeriidae</taxon>
        <taxon>Eimeria</taxon>
    </lineage>
</organism>
<dbReference type="RefSeq" id="XP_013337561.1">
    <property type="nucleotide sequence ID" value="XM_013482107.1"/>
</dbReference>
<evidence type="ECO:0000256" key="3">
    <source>
        <dbReference type="ARBA" id="ARBA00022670"/>
    </source>
</evidence>
<keyword evidence="10" id="KW-0175">Coiled coil</keyword>
<dbReference type="GO" id="GO:0008270">
    <property type="term" value="F:zinc ion binding"/>
    <property type="evidence" value="ECO:0007669"/>
    <property type="project" value="UniProtKB-KW"/>
</dbReference>
<dbReference type="PANTHER" id="PTHR24006">
    <property type="entry name" value="UBIQUITIN CARBOXYL-TERMINAL HYDROLASE"/>
    <property type="match status" value="1"/>
</dbReference>
<keyword evidence="9" id="KW-0833">Ubl conjugation pathway</keyword>
<dbReference type="VEuPathDB" id="ToxoDB:EMWEY_00036140"/>
<evidence type="ECO:0000256" key="11">
    <source>
        <dbReference type="SAM" id="MobiDB-lite"/>
    </source>
</evidence>
<dbReference type="GO" id="GO:0005634">
    <property type="term" value="C:nucleus"/>
    <property type="evidence" value="ECO:0007669"/>
    <property type="project" value="TreeGrafter"/>
</dbReference>
<dbReference type="PROSITE" id="PS50030">
    <property type="entry name" value="UBA"/>
    <property type="match status" value="1"/>
</dbReference>
<feature type="domain" description="USP" evidence="13">
    <location>
        <begin position="303"/>
        <end position="963"/>
    </location>
</feature>
<dbReference type="Pfam" id="PF02148">
    <property type="entry name" value="zf-UBP"/>
    <property type="match status" value="1"/>
</dbReference>
<dbReference type="EC" id="3.4.19.12" evidence="9"/>
<dbReference type="Gene3D" id="3.90.70.10">
    <property type="entry name" value="Cysteine proteinases"/>
    <property type="match status" value="2"/>
</dbReference>
<keyword evidence="16" id="KW-1185">Reference proteome</keyword>
<protein>
    <recommendedName>
        <fullName evidence="9">Ubiquitin carboxyl-terminal hydrolase</fullName>
        <ecNumber evidence="9">3.4.19.12</ecNumber>
    </recommendedName>
</protein>
<dbReference type="PROSITE" id="PS50235">
    <property type="entry name" value="USP_3"/>
    <property type="match status" value="1"/>
</dbReference>
<dbReference type="InterPro" id="IPR028889">
    <property type="entry name" value="USP"/>
</dbReference>
<dbReference type="InterPro" id="IPR001607">
    <property type="entry name" value="Znf_UBP"/>
</dbReference>
<dbReference type="PROSITE" id="PS00972">
    <property type="entry name" value="USP_1"/>
    <property type="match status" value="1"/>
</dbReference>
<feature type="domain" description="UBA" evidence="12">
    <location>
        <begin position="713"/>
        <end position="754"/>
    </location>
</feature>
<feature type="domain" description="UBP-type" evidence="14">
    <location>
        <begin position="142"/>
        <end position="259"/>
    </location>
</feature>
<evidence type="ECO:0000256" key="7">
    <source>
        <dbReference type="ARBA" id="ARBA00022833"/>
    </source>
</evidence>
<evidence type="ECO:0000256" key="4">
    <source>
        <dbReference type="ARBA" id="ARBA00022723"/>
    </source>
</evidence>
<evidence type="ECO:0000256" key="1">
    <source>
        <dbReference type="ARBA" id="ARBA00000707"/>
    </source>
</evidence>
<dbReference type="EMBL" id="HG721955">
    <property type="protein sequence ID" value="CDJ60911.1"/>
    <property type="molecule type" value="Genomic_DNA"/>
</dbReference>
<keyword evidence="3 9" id="KW-0645">Protease</keyword>
<keyword evidence="6 9" id="KW-0788">Thiol protease</keyword>
<dbReference type="InterPro" id="IPR050164">
    <property type="entry name" value="Peptidase_C19"/>
</dbReference>
<reference evidence="15" key="1">
    <citation type="submission" date="2013-10" db="EMBL/GenBank/DDBJ databases">
        <title>Genomic analysis of the causative agents of coccidiosis in chickens.</title>
        <authorList>
            <person name="Reid A.J."/>
            <person name="Blake D."/>
            <person name="Billington K."/>
            <person name="Browne H."/>
            <person name="Dunn M."/>
            <person name="Hung S."/>
            <person name="Kawahara F."/>
            <person name="Miranda-Saavedra D."/>
            <person name="Mourier T."/>
            <person name="Nagra H."/>
            <person name="Otto T.D."/>
            <person name="Rawlings N."/>
            <person name="Sanchez A."/>
            <person name="Sanders M."/>
            <person name="Subramaniam C."/>
            <person name="Tay Y."/>
            <person name="Dear P."/>
            <person name="Doerig C."/>
            <person name="Gruber A."/>
            <person name="Parkinson J."/>
            <person name="Shirley M."/>
            <person name="Wan K.L."/>
            <person name="Berriman M."/>
            <person name="Tomley F."/>
            <person name="Pain A."/>
        </authorList>
    </citation>
    <scope>NUCLEOTIDE SEQUENCE [LARGE SCALE GENOMIC DNA]</scope>
    <source>
        <strain evidence="15">Weybridge</strain>
    </source>
</reference>
<evidence type="ECO:0000259" key="14">
    <source>
        <dbReference type="PROSITE" id="PS50271"/>
    </source>
</evidence>
<feature type="region of interest" description="Disordered" evidence="11">
    <location>
        <begin position="678"/>
        <end position="716"/>
    </location>
</feature>
<dbReference type="GO" id="GO:0005829">
    <property type="term" value="C:cytosol"/>
    <property type="evidence" value="ECO:0007669"/>
    <property type="project" value="TreeGrafter"/>
</dbReference>
<feature type="region of interest" description="Disordered" evidence="11">
    <location>
        <begin position="541"/>
        <end position="593"/>
    </location>
</feature>
<dbReference type="PROSITE" id="PS00973">
    <property type="entry name" value="USP_2"/>
    <property type="match status" value="1"/>
</dbReference>
<accession>U6MA39</accession>
<dbReference type="Gene3D" id="1.10.8.10">
    <property type="entry name" value="DNA helicase RuvA subunit, C-terminal domain"/>
    <property type="match status" value="2"/>
</dbReference>
<evidence type="ECO:0000256" key="5">
    <source>
        <dbReference type="ARBA" id="ARBA00022771"/>
    </source>
</evidence>
<evidence type="ECO:0000256" key="8">
    <source>
        <dbReference type="PROSITE-ProRule" id="PRU00502"/>
    </source>
</evidence>
<dbReference type="SUPFAM" id="SSF54001">
    <property type="entry name" value="Cysteine proteinases"/>
    <property type="match status" value="1"/>
</dbReference>
<dbReference type="PANTHER" id="PTHR24006:SF664">
    <property type="entry name" value="UBIQUITIN CARBOXYL-TERMINAL HYDROLASE"/>
    <property type="match status" value="1"/>
</dbReference>
<evidence type="ECO:0000259" key="13">
    <source>
        <dbReference type="PROSITE" id="PS50235"/>
    </source>
</evidence>
<comment type="catalytic activity">
    <reaction evidence="1 9">
        <text>Thiol-dependent hydrolysis of ester, thioester, amide, peptide and isopeptide bonds formed by the C-terminal Gly of ubiquitin (a 76-residue protein attached to proteins as an intracellular targeting signal).</text>
        <dbReference type="EC" id="3.4.19.12"/>
    </reaction>
</comment>
<evidence type="ECO:0000256" key="10">
    <source>
        <dbReference type="SAM" id="Coils"/>
    </source>
</evidence>
<sequence>MAIAVEGGFSADGDMIDPSGNFAAVEPTISYRLCVYTAAGAAATAAVARGLASIYRCSGSKEQQQKRAEVDEEGQEQQQQQWRSDLTLLQQYQEQLLQQLSFLSIDDPDVPATVAAAAKHLAETKHAVADSTPSAAWVEEILPSKYAQDLPVVENPPKISPSNWKCADCGASTNLWLNLSDGFIGCGRKLYGAGGGCSDGREGAAIRHYKETGSIYPLIVKLGTISADSADVFSYAPDEDTTVIDPKLPEHLARFGIETQQLRKTERSTNELAIDLNCKYDWASLAASAAEQQQQHHKGSGFVGLRNLGNTCYVNAVLQALFSVPRFCEKFLCIYDPLICCQGLPSAVAVPATGGPAKCLSLQLGALSVALQTRRVCMQKALGLILLQKTLQQQDLQIEEQQLINDLPYMANDAVSPLSLRAIIGSLHAEFATSRQQDAEEFLSLLLSWISDREAGDRRQLQQLRQMLHSRERSAAAAAAAALGITDETLQEAENVLGSGTVDSLFSFGVEQRLECLQSRQVRYTYSRQQVLALPIPVHVHQEEEEEQQQQQRHQKRRKGAEGTPTESDTGAEAGGDTAETVGTGPRCESEEPVAVAAPSVPLASCIEAAAAAAAVNDYLSPATGSKGNAEKTLRLTNYPDYLLVFLKRFYISDRWIPKKLKCSVEIPEEVSFEELRASGLQPEERELPDEPPQPRLQQQQQGNRSEAASGDAANDEVVSTLESMGFSNNAAKRAVRATGGAAAESCVEWLMGHLDDPDLNDPIIDAAAPASGTAEVSGTAAAPGAQDQPDAEAVANLMALGFDERSVRAAFFATRGQTTSGGVPTDSGLFDAGRAADWLLTQGAGLATAVEETLTAAAAASAAAAAEAEAREADAREKQALEAAAAGLSPLERCRLGLGDGRGKYRLFAFVSHLGSSVSGGHYICHVRNKDGSGWLQYNDEKVTKLQSCDSRQAYLLLFKRVDTDKEPPADAQNNG</sequence>
<reference evidence="15" key="2">
    <citation type="submission" date="2013-10" db="EMBL/GenBank/DDBJ databases">
        <authorList>
            <person name="Aslett M."/>
        </authorList>
    </citation>
    <scope>NUCLEOTIDE SEQUENCE [LARGE SCALE GENOMIC DNA]</scope>
    <source>
        <strain evidence="15">Weybridge</strain>
    </source>
</reference>
<evidence type="ECO:0000313" key="16">
    <source>
        <dbReference type="Proteomes" id="UP000030763"/>
    </source>
</evidence>
<keyword evidence="5 8" id="KW-0863">Zinc-finger</keyword>
<dbReference type="InterPro" id="IPR001394">
    <property type="entry name" value="Peptidase_C19_UCH"/>
</dbReference>
<gene>
    <name evidence="15" type="ORF">EMWEY_00036140</name>
</gene>
<evidence type="ECO:0000256" key="2">
    <source>
        <dbReference type="ARBA" id="ARBA00009085"/>
    </source>
</evidence>
<evidence type="ECO:0000259" key="12">
    <source>
        <dbReference type="PROSITE" id="PS50030"/>
    </source>
</evidence>
<dbReference type="SMART" id="SM00165">
    <property type="entry name" value="UBA"/>
    <property type="match status" value="2"/>
</dbReference>
<dbReference type="GO" id="GO:0006508">
    <property type="term" value="P:proteolysis"/>
    <property type="evidence" value="ECO:0007669"/>
    <property type="project" value="UniProtKB-KW"/>
</dbReference>
<dbReference type="Proteomes" id="UP000030763">
    <property type="component" value="Unassembled WGS sequence"/>
</dbReference>
<dbReference type="CDD" id="cd02257">
    <property type="entry name" value="Peptidase_C19"/>
    <property type="match status" value="1"/>
</dbReference>
<evidence type="ECO:0000256" key="9">
    <source>
        <dbReference type="RuleBase" id="RU366025"/>
    </source>
</evidence>
<name>U6MA39_EIMMA</name>
<dbReference type="InterPro" id="IPR009060">
    <property type="entry name" value="UBA-like_sf"/>
</dbReference>
<dbReference type="SMART" id="SM00290">
    <property type="entry name" value="ZnF_UBP"/>
    <property type="match status" value="1"/>
</dbReference>
<feature type="coiled-coil region" evidence="10">
    <location>
        <begin position="857"/>
        <end position="884"/>
    </location>
</feature>
<evidence type="ECO:0000256" key="6">
    <source>
        <dbReference type="ARBA" id="ARBA00022807"/>
    </source>
</evidence>
<dbReference type="Gene3D" id="3.30.40.10">
    <property type="entry name" value="Zinc/RING finger domain, C3HC4 (zinc finger)"/>
    <property type="match status" value="1"/>
</dbReference>